<evidence type="ECO:0000256" key="4">
    <source>
        <dbReference type="ARBA" id="ARBA00022989"/>
    </source>
</evidence>
<feature type="domain" description="Cytochrome C biogenesis protein transmembrane" evidence="7">
    <location>
        <begin position="22"/>
        <end position="230"/>
    </location>
</feature>
<dbReference type="PATRIC" id="fig|1171373.8.peg.2747"/>
<protein>
    <submittedName>
        <fullName evidence="8">Cytochrome C biogenesis protein transmembrane region</fullName>
    </submittedName>
</protein>
<comment type="subcellular location">
    <subcellularLocation>
        <location evidence="1">Membrane</location>
        <topology evidence="1">Multi-pass membrane protein</topology>
    </subcellularLocation>
</comment>
<dbReference type="PANTHER" id="PTHR31272">
    <property type="entry name" value="CYTOCHROME C-TYPE BIOGENESIS PROTEIN HI_1454-RELATED"/>
    <property type="match status" value="1"/>
</dbReference>
<dbReference type="EMBL" id="CP003493">
    <property type="protein sequence ID" value="AFV90563.1"/>
    <property type="molecule type" value="Genomic_DNA"/>
</dbReference>
<feature type="transmembrane region" description="Helical" evidence="6">
    <location>
        <begin position="175"/>
        <end position="198"/>
    </location>
</feature>
<dbReference type="HOGENOM" id="CLU_053225_2_1_11"/>
<comment type="similarity">
    <text evidence="2">Belongs to the DsbD family.</text>
</comment>
<evidence type="ECO:0000313" key="8">
    <source>
        <dbReference type="EMBL" id="AFV90563.1"/>
    </source>
</evidence>
<feature type="transmembrane region" description="Helical" evidence="6">
    <location>
        <begin position="135"/>
        <end position="163"/>
    </location>
</feature>
<evidence type="ECO:0000259" key="7">
    <source>
        <dbReference type="Pfam" id="PF02683"/>
    </source>
</evidence>
<evidence type="ECO:0000256" key="2">
    <source>
        <dbReference type="ARBA" id="ARBA00006143"/>
    </source>
</evidence>
<organism evidence="8 9">
    <name type="scientific">Acidipropionibacterium acidipropionici (strain ATCC 4875 / DSM 20272 / JCM 6432 / NBRC 12425 / NCIMB 8070 / 4)</name>
    <name type="common">Propionibacterium acidipropionici</name>
    <dbReference type="NCBI Taxonomy" id="1171373"/>
    <lineage>
        <taxon>Bacteria</taxon>
        <taxon>Bacillati</taxon>
        <taxon>Actinomycetota</taxon>
        <taxon>Actinomycetes</taxon>
        <taxon>Propionibacteriales</taxon>
        <taxon>Propionibacteriaceae</taxon>
        <taxon>Acidipropionibacterium</taxon>
    </lineage>
</organism>
<feature type="transmembrane region" description="Helical" evidence="6">
    <location>
        <begin position="20"/>
        <end position="46"/>
    </location>
</feature>
<reference evidence="8 9" key="1">
    <citation type="journal article" date="2012" name="BMC Genomics">
        <title>The genome sequence of Propionibacterium acidipropionici provides insights into its biotechnological and industrial potential.</title>
        <authorList>
            <person name="Parizzi L.P."/>
            <person name="Grassi M.C."/>
            <person name="Llerena L.A."/>
            <person name="Carazzolle M.F."/>
            <person name="Queiroz V.L."/>
            <person name="Lunardi I."/>
            <person name="Zeidler A.F."/>
            <person name="Teixeira P.J."/>
            <person name="Mieczkowski P."/>
            <person name="Rincones J."/>
            <person name="Pereira G.A."/>
        </authorList>
    </citation>
    <scope>NUCLEOTIDE SEQUENCE [LARGE SCALE GENOMIC DNA]</scope>
    <source>
        <strain evidence="9">ATCC 4875 / DSM 20272 / JCM 6432 / NBRC 12425 / NCIMB 8070</strain>
    </source>
</reference>
<proteinExistence type="inferred from homology"/>
<name>K7RZT9_ACIA4</name>
<evidence type="ECO:0000256" key="5">
    <source>
        <dbReference type="ARBA" id="ARBA00023136"/>
    </source>
</evidence>
<dbReference type="GO" id="GO:0016020">
    <property type="term" value="C:membrane"/>
    <property type="evidence" value="ECO:0007669"/>
    <property type="project" value="UniProtKB-SubCell"/>
</dbReference>
<dbReference type="KEGG" id="pbo:PACID_27960"/>
<gene>
    <name evidence="8" type="ordered locus">PACID_27960</name>
</gene>
<evidence type="ECO:0000256" key="3">
    <source>
        <dbReference type="ARBA" id="ARBA00022692"/>
    </source>
</evidence>
<dbReference type="PANTHER" id="PTHR31272:SF4">
    <property type="entry name" value="CYTOCHROME C-TYPE BIOGENESIS PROTEIN HI_1454-RELATED"/>
    <property type="match status" value="1"/>
</dbReference>
<evidence type="ECO:0000256" key="1">
    <source>
        <dbReference type="ARBA" id="ARBA00004141"/>
    </source>
</evidence>
<accession>K7RZT9</accession>
<dbReference type="STRING" id="1171373.PACID_27960"/>
<feature type="transmembrane region" description="Helical" evidence="6">
    <location>
        <begin position="103"/>
        <end position="123"/>
    </location>
</feature>
<feature type="transmembrane region" description="Helical" evidence="6">
    <location>
        <begin position="66"/>
        <end position="91"/>
    </location>
</feature>
<dbReference type="InterPro" id="IPR051790">
    <property type="entry name" value="Cytochrome_c-biogenesis_DsbD"/>
</dbReference>
<evidence type="ECO:0000256" key="6">
    <source>
        <dbReference type="SAM" id="Phobius"/>
    </source>
</evidence>
<sequence length="252" mass="25875">MIPLDLGSWAAGMLEGSMIGAIPVAVFAGLVSFFSPCVLPLVPGYLSYATGQSAVELAEGRRRRAVLGSALFVLGFAVVFVATGTLVGGLGRALVSHQRAIEIGVGALTVLLGAMFACLVPLGRREFRIHRLPRAGLAAAPVLGVVFGLGWTPCIGPALTVVYGLSFSQGSALKGAVLAACYAFGLGLPFLAAGAALARLARTVTWVKAHQRGVQRIGGVLMMAVGVALMTGWWGAAMAALRSWAARFGAVI</sequence>
<dbReference type="Proteomes" id="UP000000214">
    <property type="component" value="Chromosome"/>
</dbReference>
<dbReference type="eggNOG" id="COG0785">
    <property type="taxonomic scope" value="Bacteria"/>
</dbReference>
<evidence type="ECO:0000313" key="9">
    <source>
        <dbReference type="Proteomes" id="UP000000214"/>
    </source>
</evidence>
<dbReference type="GO" id="GO:0017004">
    <property type="term" value="P:cytochrome complex assembly"/>
    <property type="evidence" value="ECO:0007669"/>
    <property type="project" value="InterPro"/>
</dbReference>
<dbReference type="Pfam" id="PF02683">
    <property type="entry name" value="DsbD_TM"/>
    <property type="match status" value="1"/>
</dbReference>
<dbReference type="AlphaFoldDB" id="K7RZT9"/>
<keyword evidence="4 6" id="KW-1133">Transmembrane helix</keyword>
<keyword evidence="3 6" id="KW-0812">Transmembrane</keyword>
<feature type="transmembrane region" description="Helical" evidence="6">
    <location>
        <begin position="219"/>
        <end position="241"/>
    </location>
</feature>
<dbReference type="InterPro" id="IPR003834">
    <property type="entry name" value="Cyt_c_assmbl_TM_dom"/>
</dbReference>
<keyword evidence="5 6" id="KW-0472">Membrane</keyword>